<dbReference type="EMBL" id="JAGFBS010000034">
    <property type="protein sequence ID" value="KAG6371482.1"/>
    <property type="molecule type" value="Genomic_DNA"/>
</dbReference>
<organism evidence="1 2">
    <name type="scientific">Boletus reticuloceps</name>
    <dbReference type="NCBI Taxonomy" id="495285"/>
    <lineage>
        <taxon>Eukaryota</taxon>
        <taxon>Fungi</taxon>
        <taxon>Dikarya</taxon>
        <taxon>Basidiomycota</taxon>
        <taxon>Agaricomycotina</taxon>
        <taxon>Agaricomycetes</taxon>
        <taxon>Agaricomycetidae</taxon>
        <taxon>Boletales</taxon>
        <taxon>Boletineae</taxon>
        <taxon>Boletaceae</taxon>
        <taxon>Boletoideae</taxon>
        <taxon>Boletus</taxon>
    </lineage>
</organism>
<gene>
    <name evidence="1" type="ORF">JVT61DRAFT_9517</name>
</gene>
<sequence length="232" mass="26182">MSLKTVTAFLRSNRTYEGLLSVQLSCSEGRDNLKIIGVDELENRKAKWTTYEHPLNSTMLFTFVFDAVLQEGAVGVIKTPFLAIKCTAASKEYVDVEETDVAMIHTIIDELEDEQDFADSTRTNSIITTYYVVDDKKSGLLPIIVSLSDNENFQIPNRRSLMNGTQAARSCVVPLARNGQPKNFVCVFNERHHNNNNNKHDCPYLVFGLCHGYHISNLSEDDVMDVIDVLRQ</sequence>
<evidence type="ECO:0000313" key="2">
    <source>
        <dbReference type="Proteomes" id="UP000683000"/>
    </source>
</evidence>
<comment type="caution">
    <text evidence="1">The sequence shown here is derived from an EMBL/GenBank/DDBJ whole genome shotgun (WGS) entry which is preliminary data.</text>
</comment>
<evidence type="ECO:0000313" key="1">
    <source>
        <dbReference type="EMBL" id="KAG6371482.1"/>
    </source>
</evidence>
<dbReference type="Proteomes" id="UP000683000">
    <property type="component" value="Unassembled WGS sequence"/>
</dbReference>
<dbReference type="AlphaFoldDB" id="A0A8I2YGU5"/>
<protein>
    <submittedName>
        <fullName evidence="1">Uncharacterized protein</fullName>
    </submittedName>
</protein>
<proteinExistence type="predicted"/>
<accession>A0A8I2YGU5</accession>
<reference evidence="1" key="1">
    <citation type="submission" date="2021-03" db="EMBL/GenBank/DDBJ databases">
        <title>Evolutionary innovations through gain and loss of genes in the ectomycorrhizal Boletales.</title>
        <authorList>
            <person name="Wu G."/>
            <person name="Miyauchi S."/>
            <person name="Morin E."/>
            <person name="Yang Z.-L."/>
            <person name="Xu J."/>
            <person name="Martin F.M."/>
        </authorList>
    </citation>
    <scope>NUCLEOTIDE SEQUENCE</scope>
    <source>
        <strain evidence="1">BR01</strain>
    </source>
</reference>
<keyword evidence="2" id="KW-1185">Reference proteome</keyword>
<dbReference type="OrthoDB" id="10353784at2759"/>
<name>A0A8I2YGU5_9AGAM</name>